<dbReference type="Gene3D" id="1.25.40.10">
    <property type="entry name" value="Tetratricopeptide repeat domain"/>
    <property type="match status" value="2"/>
</dbReference>
<dbReference type="Pfam" id="PF14559">
    <property type="entry name" value="TPR_19"/>
    <property type="match status" value="1"/>
</dbReference>
<evidence type="ECO:0000256" key="1">
    <source>
        <dbReference type="ARBA" id="ARBA00022737"/>
    </source>
</evidence>
<dbReference type="PROSITE" id="PS50293">
    <property type="entry name" value="TPR_REGION"/>
    <property type="match status" value="1"/>
</dbReference>
<organism evidence="4">
    <name type="scientific">Caldilinea aerophila</name>
    <dbReference type="NCBI Taxonomy" id="133453"/>
    <lineage>
        <taxon>Bacteria</taxon>
        <taxon>Bacillati</taxon>
        <taxon>Chloroflexota</taxon>
        <taxon>Caldilineae</taxon>
        <taxon>Caldilineales</taxon>
        <taxon>Caldilineaceae</taxon>
        <taxon>Caldilinea</taxon>
    </lineage>
</organism>
<dbReference type="PANTHER" id="PTHR45586:SF1">
    <property type="entry name" value="LIPOPOLYSACCHARIDE ASSEMBLY PROTEIN B"/>
    <property type="match status" value="1"/>
</dbReference>
<keyword evidence="2 3" id="KW-0802">TPR repeat</keyword>
<gene>
    <name evidence="4" type="ORF">ENQ20_11255</name>
</gene>
<feature type="repeat" description="TPR" evidence="3">
    <location>
        <begin position="44"/>
        <end position="77"/>
    </location>
</feature>
<proteinExistence type="predicted"/>
<comment type="caution">
    <text evidence="4">The sequence shown here is derived from an EMBL/GenBank/DDBJ whole genome shotgun (WGS) entry which is preliminary data.</text>
</comment>
<dbReference type="SUPFAM" id="SSF48452">
    <property type="entry name" value="TPR-like"/>
    <property type="match status" value="1"/>
</dbReference>
<evidence type="ECO:0000313" key="4">
    <source>
        <dbReference type="EMBL" id="HDX32049.1"/>
    </source>
</evidence>
<dbReference type="InterPro" id="IPR051012">
    <property type="entry name" value="CellSynth/LPSAsmb/PSIAsmb"/>
</dbReference>
<dbReference type="AlphaFoldDB" id="A0A7C1K0G9"/>
<sequence length="184" mass="20619">MAVDSQSKEFKRVLAESAWLLRMNQPQAALEKLLPLYEQAPTNPDVALNLGSAYILMAKWRKAEEVLGKAAQLHTDNAMIWINLAAAHLGRLELSGPQQQERAIRAYRRALEIDPQAPNVHYHLGLIYKERGQLAEAIEWFRGALTVNPADQDAAYWIERLSKLLEAAQSTPDANDAPANEEQP</sequence>
<dbReference type="EMBL" id="DSMG01000114">
    <property type="protein sequence ID" value="HDX32049.1"/>
    <property type="molecule type" value="Genomic_DNA"/>
</dbReference>
<dbReference type="Pfam" id="PF13414">
    <property type="entry name" value="TPR_11"/>
    <property type="match status" value="1"/>
</dbReference>
<name>A0A7C1K0G9_9CHLR</name>
<dbReference type="PROSITE" id="PS50005">
    <property type="entry name" value="TPR"/>
    <property type="match status" value="2"/>
</dbReference>
<evidence type="ECO:0000256" key="3">
    <source>
        <dbReference type="PROSITE-ProRule" id="PRU00339"/>
    </source>
</evidence>
<evidence type="ECO:0000256" key="2">
    <source>
        <dbReference type="ARBA" id="ARBA00022803"/>
    </source>
</evidence>
<feature type="repeat" description="TPR" evidence="3">
    <location>
        <begin position="118"/>
        <end position="151"/>
    </location>
</feature>
<dbReference type="PANTHER" id="PTHR45586">
    <property type="entry name" value="TPR REPEAT-CONTAINING PROTEIN PA4667"/>
    <property type="match status" value="1"/>
</dbReference>
<accession>A0A7C1K0G9</accession>
<protein>
    <submittedName>
        <fullName evidence="4">Tetratricopeptide repeat protein</fullName>
    </submittedName>
</protein>
<dbReference type="InterPro" id="IPR019734">
    <property type="entry name" value="TPR_rpt"/>
</dbReference>
<keyword evidence="1" id="KW-0677">Repeat</keyword>
<reference evidence="4" key="1">
    <citation type="journal article" date="2020" name="mSystems">
        <title>Genome- and Community-Level Interaction Insights into Carbon Utilization and Element Cycling Functions of Hydrothermarchaeota in Hydrothermal Sediment.</title>
        <authorList>
            <person name="Zhou Z."/>
            <person name="Liu Y."/>
            <person name="Xu W."/>
            <person name="Pan J."/>
            <person name="Luo Z.H."/>
            <person name="Li M."/>
        </authorList>
    </citation>
    <scope>NUCLEOTIDE SEQUENCE [LARGE SCALE GENOMIC DNA]</scope>
    <source>
        <strain evidence="4">SpSt-289</strain>
    </source>
</reference>
<dbReference type="SMART" id="SM00028">
    <property type="entry name" value="TPR"/>
    <property type="match status" value="3"/>
</dbReference>
<dbReference type="InterPro" id="IPR011990">
    <property type="entry name" value="TPR-like_helical_dom_sf"/>
</dbReference>